<accession>A0A3Q9BUX8</accession>
<evidence type="ECO:0000256" key="1">
    <source>
        <dbReference type="SAM" id="MobiDB-lite"/>
    </source>
</evidence>
<feature type="region of interest" description="Disordered" evidence="1">
    <location>
        <begin position="23"/>
        <end position="73"/>
    </location>
</feature>
<keyword evidence="3" id="KW-1185">Reference proteome</keyword>
<organism evidence="2 3">
    <name type="scientific">Streptomyces aquilus</name>
    <dbReference type="NCBI Taxonomy" id="2548456"/>
    <lineage>
        <taxon>Bacteria</taxon>
        <taxon>Bacillati</taxon>
        <taxon>Actinomycetota</taxon>
        <taxon>Actinomycetes</taxon>
        <taxon>Kitasatosporales</taxon>
        <taxon>Streptomycetaceae</taxon>
        <taxon>Streptomyces</taxon>
    </lineage>
</organism>
<protein>
    <submittedName>
        <fullName evidence="2">Uncharacterized protein</fullName>
    </submittedName>
</protein>
<dbReference type="AlphaFoldDB" id="A0A3Q9BUX8"/>
<gene>
    <name evidence="2" type="ORF">EJC51_01850</name>
</gene>
<name>A0A3Q9BUX8_9ACTN</name>
<proteinExistence type="predicted"/>
<dbReference type="Proteomes" id="UP000280197">
    <property type="component" value="Chromosome"/>
</dbReference>
<reference evidence="2 3" key="1">
    <citation type="submission" date="2018-12" db="EMBL/GenBank/DDBJ databases">
        <authorList>
            <person name="Li K."/>
        </authorList>
    </citation>
    <scope>NUCLEOTIDE SEQUENCE [LARGE SCALE GENOMIC DNA]</scope>
    <source>
        <strain evidence="3">CR22</strain>
    </source>
</reference>
<feature type="compositionally biased region" description="Low complexity" evidence="1">
    <location>
        <begin position="23"/>
        <end position="40"/>
    </location>
</feature>
<evidence type="ECO:0000313" key="2">
    <source>
        <dbReference type="EMBL" id="AZP14994.1"/>
    </source>
</evidence>
<dbReference type="KEGG" id="saqu:EJC51_01850"/>
<sequence>MREQLLIAERVLNRPAAQDRATAEAAAVVTPTPARTKPARGWGIKPRVPPAELAYAEDSGPSPPNRRWRVIER</sequence>
<dbReference type="EMBL" id="CP034463">
    <property type="protein sequence ID" value="AZP14994.1"/>
    <property type="molecule type" value="Genomic_DNA"/>
</dbReference>
<evidence type="ECO:0000313" key="3">
    <source>
        <dbReference type="Proteomes" id="UP000280197"/>
    </source>
</evidence>